<dbReference type="Pfam" id="PF13456">
    <property type="entry name" value="RVT_3"/>
    <property type="match status" value="1"/>
</dbReference>
<dbReference type="EMBL" id="JBBPBM010000250">
    <property type="protein sequence ID" value="KAK8498757.1"/>
    <property type="molecule type" value="Genomic_DNA"/>
</dbReference>
<reference evidence="2 3" key="1">
    <citation type="journal article" date="2024" name="G3 (Bethesda)">
        <title>Genome assembly of Hibiscus sabdariffa L. provides insights into metabolisms of medicinal natural products.</title>
        <authorList>
            <person name="Kim T."/>
        </authorList>
    </citation>
    <scope>NUCLEOTIDE SEQUENCE [LARGE SCALE GENOMIC DNA]</scope>
    <source>
        <strain evidence="2">TK-2024</strain>
        <tissue evidence="2">Old leaves</tissue>
    </source>
</reference>
<proteinExistence type="predicted"/>
<organism evidence="2 3">
    <name type="scientific">Hibiscus sabdariffa</name>
    <name type="common">roselle</name>
    <dbReference type="NCBI Taxonomy" id="183260"/>
    <lineage>
        <taxon>Eukaryota</taxon>
        <taxon>Viridiplantae</taxon>
        <taxon>Streptophyta</taxon>
        <taxon>Embryophyta</taxon>
        <taxon>Tracheophyta</taxon>
        <taxon>Spermatophyta</taxon>
        <taxon>Magnoliopsida</taxon>
        <taxon>eudicotyledons</taxon>
        <taxon>Gunneridae</taxon>
        <taxon>Pentapetalae</taxon>
        <taxon>rosids</taxon>
        <taxon>malvids</taxon>
        <taxon>Malvales</taxon>
        <taxon>Malvaceae</taxon>
        <taxon>Malvoideae</taxon>
        <taxon>Hibiscus</taxon>
    </lineage>
</organism>
<dbReference type="SUPFAM" id="SSF53098">
    <property type="entry name" value="Ribonuclease H-like"/>
    <property type="match status" value="1"/>
</dbReference>
<keyword evidence="3" id="KW-1185">Reference proteome</keyword>
<evidence type="ECO:0000313" key="3">
    <source>
        <dbReference type="Proteomes" id="UP001472677"/>
    </source>
</evidence>
<evidence type="ECO:0000313" key="2">
    <source>
        <dbReference type="EMBL" id="KAK8498757.1"/>
    </source>
</evidence>
<dbReference type="PANTHER" id="PTHR47723">
    <property type="entry name" value="OS05G0353850 PROTEIN"/>
    <property type="match status" value="1"/>
</dbReference>
<comment type="caution">
    <text evidence="2">The sequence shown here is derived from an EMBL/GenBank/DDBJ whole genome shotgun (WGS) entry which is preliminary data.</text>
</comment>
<dbReference type="Gene3D" id="3.30.420.10">
    <property type="entry name" value="Ribonuclease H-like superfamily/Ribonuclease H"/>
    <property type="match status" value="1"/>
</dbReference>
<accession>A0ABR2AX43</accession>
<evidence type="ECO:0000259" key="1">
    <source>
        <dbReference type="Pfam" id="PF13456"/>
    </source>
</evidence>
<feature type="domain" description="RNase H type-1" evidence="1">
    <location>
        <begin position="2"/>
        <end position="78"/>
    </location>
</feature>
<dbReference type="InterPro" id="IPR044730">
    <property type="entry name" value="RNase_H-like_dom_plant"/>
</dbReference>
<dbReference type="InterPro" id="IPR002156">
    <property type="entry name" value="RNaseH_domain"/>
</dbReference>
<protein>
    <recommendedName>
        <fullName evidence="1">RNase H type-1 domain-containing protein</fullName>
    </recommendedName>
</protein>
<dbReference type="CDD" id="cd06222">
    <property type="entry name" value="RNase_H_like"/>
    <property type="match status" value="1"/>
</dbReference>
<dbReference type="InterPro" id="IPR053151">
    <property type="entry name" value="RNase_H-like"/>
</dbReference>
<dbReference type="InterPro" id="IPR012337">
    <property type="entry name" value="RNaseH-like_sf"/>
</dbReference>
<sequence length="113" mass="12744">MTELWAVYDSLTYAWSFGYSRVMLESDYKEVIEILQGKSNALRGSSLVLAIEDLVRRNWIVCVQHIGRDCNCVADRFGAMGRNFSIGVVEWHSVPSSLVSLVLQEAHETNDCS</sequence>
<dbReference type="PANTHER" id="PTHR47723:SF13">
    <property type="entry name" value="PUTATIVE-RELATED"/>
    <property type="match status" value="1"/>
</dbReference>
<gene>
    <name evidence="2" type="ORF">V6N12_064048</name>
</gene>
<dbReference type="InterPro" id="IPR036397">
    <property type="entry name" value="RNaseH_sf"/>
</dbReference>
<name>A0ABR2AX43_9ROSI</name>
<dbReference type="Proteomes" id="UP001472677">
    <property type="component" value="Unassembled WGS sequence"/>
</dbReference>